<name>A0A4Y7SVR0_COPMI</name>
<dbReference type="EMBL" id="QPFP01000052">
    <property type="protein sequence ID" value="TEB25953.1"/>
    <property type="molecule type" value="Genomic_DNA"/>
</dbReference>
<organism evidence="1 2">
    <name type="scientific">Coprinellus micaceus</name>
    <name type="common">Glistening ink-cap mushroom</name>
    <name type="synonym">Coprinus micaceus</name>
    <dbReference type="NCBI Taxonomy" id="71717"/>
    <lineage>
        <taxon>Eukaryota</taxon>
        <taxon>Fungi</taxon>
        <taxon>Dikarya</taxon>
        <taxon>Basidiomycota</taxon>
        <taxon>Agaricomycotina</taxon>
        <taxon>Agaricomycetes</taxon>
        <taxon>Agaricomycetidae</taxon>
        <taxon>Agaricales</taxon>
        <taxon>Agaricineae</taxon>
        <taxon>Psathyrellaceae</taxon>
        <taxon>Coprinellus</taxon>
    </lineage>
</organism>
<gene>
    <name evidence="1" type="ORF">FA13DRAFT_1737863</name>
</gene>
<accession>A0A4Y7SVR0</accession>
<protein>
    <submittedName>
        <fullName evidence="1">Uncharacterized protein</fullName>
    </submittedName>
</protein>
<proteinExistence type="predicted"/>
<evidence type="ECO:0000313" key="1">
    <source>
        <dbReference type="EMBL" id="TEB25953.1"/>
    </source>
</evidence>
<reference evidence="1 2" key="1">
    <citation type="journal article" date="2019" name="Nat. Ecol. Evol.">
        <title>Megaphylogeny resolves global patterns of mushroom evolution.</title>
        <authorList>
            <person name="Varga T."/>
            <person name="Krizsan K."/>
            <person name="Foldi C."/>
            <person name="Dima B."/>
            <person name="Sanchez-Garcia M."/>
            <person name="Sanchez-Ramirez S."/>
            <person name="Szollosi G.J."/>
            <person name="Szarkandi J.G."/>
            <person name="Papp V."/>
            <person name="Albert L."/>
            <person name="Andreopoulos W."/>
            <person name="Angelini C."/>
            <person name="Antonin V."/>
            <person name="Barry K.W."/>
            <person name="Bougher N.L."/>
            <person name="Buchanan P."/>
            <person name="Buyck B."/>
            <person name="Bense V."/>
            <person name="Catcheside P."/>
            <person name="Chovatia M."/>
            <person name="Cooper J."/>
            <person name="Damon W."/>
            <person name="Desjardin D."/>
            <person name="Finy P."/>
            <person name="Geml J."/>
            <person name="Haridas S."/>
            <person name="Hughes K."/>
            <person name="Justo A."/>
            <person name="Karasinski D."/>
            <person name="Kautmanova I."/>
            <person name="Kiss B."/>
            <person name="Kocsube S."/>
            <person name="Kotiranta H."/>
            <person name="LaButti K.M."/>
            <person name="Lechner B.E."/>
            <person name="Liimatainen K."/>
            <person name="Lipzen A."/>
            <person name="Lukacs Z."/>
            <person name="Mihaltcheva S."/>
            <person name="Morgado L.N."/>
            <person name="Niskanen T."/>
            <person name="Noordeloos M.E."/>
            <person name="Ohm R.A."/>
            <person name="Ortiz-Santana B."/>
            <person name="Ovrebo C."/>
            <person name="Racz N."/>
            <person name="Riley R."/>
            <person name="Savchenko A."/>
            <person name="Shiryaev A."/>
            <person name="Soop K."/>
            <person name="Spirin V."/>
            <person name="Szebenyi C."/>
            <person name="Tomsovsky M."/>
            <person name="Tulloss R.E."/>
            <person name="Uehling J."/>
            <person name="Grigoriev I.V."/>
            <person name="Vagvolgyi C."/>
            <person name="Papp T."/>
            <person name="Martin F.M."/>
            <person name="Miettinen O."/>
            <person name="Hibbett D.S."/>
            <person name="Nagy L.G."/>
        </authorList>
    </citation>
    <scope>NUCLEOTIDE SEQUENCE [LARGE SCALE GENOMIC DNA]</scope>
    <source>
        <strain evidence="1 2">FP101781</strain>
    </source>
</reference>
<keyword evidence="2" id="KW-1185">Reference proteome</keyword>
<dbReference type="Proteomes" id="UP000298030">
    <property type="component" value="Unassembled WGS sequence"/>
</dbReference>
<dbReference type="AlphaFoldDB" id="A0A4Y7SVR0"/>
<sequence>MSLSRRFGVRLLWKHDFSPDNFPESLDFFICVRADLEATLSPFAASDFHVSVDVTEDRLMDFVEKRWSTPHPSPRLVGARVMTKRKHYRGACRCGLCIHPLRRKLCIRLQLQGTPYAKRRGQRQRRGELWAKQHSKGIEAKDGMAMTQCVTTVTTCTYFPWLGELVNARCG</sequence>
<comment type="caution">
    <text evidence="1">The sequence shown here is derived from an EMBL/GenBank/DDBJ whole genome shotgun (WGS) entry which is preliminary data.</text>
</comment>
<evidence type="ECO:0000313" key="2">
    <source>
        <dbReference type="Proteomes" id="UP000298030"/>
    </source>
</evidence>